<sequence length="439" mass="48443">MKEDLLAKIDPEIFAAIRSETNRQHSTLELIASENFCSEAVLAALGSVLTNKYAEGYPYSRDKEGNINFAKDGRYYGGCEFVNQSERLAIERAKRLFNAEHANVQPHSGTQANMAAYYALANPGDTIFGLNLSHGGHLSHGHPVNFSGKYFNVIHYSVDPKTETINYDELLKMAKEHKPKIIVSGASAYPRTLYFDKFQEICEAVGAFQVADIAHIAGLVAAGLHPSPVPYADVVTTTTHKTLRGPRGAMILCKAKYAELIDKTTFPGMQGGPLEHVIAAKAVCFQEALRDDFKQYQKQIIYNAKTLADTLASLGYRLVAGGTDTHLMLLDLRNKNITGRDAERALGQANITVNRNTIPFDPQKPFIASGIRLGTPALTTRGMKEPEMQKIGKMIDKVLSNIGNEKVYREVAAEVKELVESFPLYSERRAIYDSLVAKL</sequence>
<protein>
    <recommendedName>
        <fullName evidence="11">Serine hydroxymethyltransferase</fullName>
        <shortName evidence="11">SHMT</shortName>
        <shortName evidence="11">Serine methylase</shortName>
        <ecNumber evidence="11">2.1.2.1</ecNumber>
    </recommendedName>
</protein>
<dbReference type="FunFam" id="3.40.640.10:FF:000001">
    <property type="entry name" value="Serine hydroxymethyltransferase"/>
    <property type="match status" value="1"/>
</dbReference>
<keyword evidence="10 11" id="KW-0663">Pyridoxal phosphate</keyword>
<dbReference type="InterPro" id="IPR015421">
    <property type="entry name" value="PyrdxlP-dep_Trfase_major"/>
</dbReference>
<evidence type="ECO:0000256" key="3">
    <source>
        <dbReference type="ARBA" id="ARBA00004496"/>
    </source>
</evidence>
<keyword evidence="9 11" id="KW-0808">Transferase</keyword>
<comment type="similarity">
    <text evidence="4 11">Belongs to the SHMT family.</text>
</comment>
<evidence type="ECO:0000256" key="5">
    <source>
        <dbReference type="ARBA" id="ARBA00011738"/>
    </source>
</evidence>
<dbReference type="HAMAP" id="MF_00051">
    <property type="entry name" value="SHMT"/>
    <property type="match status" value="1"/>
</dbReference>
<evidence type="ECO:0000256" key="2">
    <source>
        <dbReference type="ARBA" id="ARBA00001933"/>
    </source>
</evidence>
<evidence type="ECO:0000256" key="9">
    <source>
        <dbReference type="ARBA" id="ARBA00022679"/>
    </source>
</evidence>
<dbReference type="GO" id="GO:0032259">
    <property type="term" value="P:methylation"/>
    <property type="evidence" value="ECO:0007669"/>
    <property type="project" value="UniProtKB-KW"/>
</dbReference>
<keyword evidence="8 11" id="KW-0028">Amino-acid biosynthesis</keyword>
<dbReference type="PROSITE" id="PS00096">
    <property type="entry name" value="SHMT"/>
    <property type="match status" value="1"/>
</dbReference>
<dbReference type="GO" id="GO:0005829">
    <property type="term" value="C:cytosol"/>
    <property type="evidence" value="ECO:0007669"/>
    <property type="project" value="TreeGrafter"/>
</dbReference>
<dbReference type="GO" id="GO:0019264">
    <property type="term" value="P:glycine biosynthetic process from serine"/>
    <property type="evidence" value="ECO:0007669"/>
    <property type="project" value="UniProtKB-UniRule"/>
</dbReference>
<evidence type="ECO:0000256" key="1">
    <source>
        <dbReference type="ARBA" id="ARBA00001528"/>
    </source>
</evidence>
<dbReference type="FunFam" id="3.90.1150.10:FF:000003">
    <property type="entry name" value="Serine hydroxymethyltransferase"/>
    <property type="match status" value="1"/>
</dbReference>
<keyword evidence="14" id="KW-0489">Methyltransferase</keyword>
<evidence type="ECO:0000256" key="4">
    <source>
        <dbReference type="ARBA" id="ARBA00006376"/>
    </source>
</evidence>
<comment type="subunit">
    <text evidence="5 11">Homodimer.</text>
</comment>
<dbReference type="CDD" id="cd00378">
    <property type="entry name" value="SHMT"/>
    <property type="match status" value="1"/>
</dbReference>
<reference evidence="14" key="1">
    <citation type="journal article" date="2020" name="mSystems">
        <title>Genome- and Community-Level Interaction Insights into Carbon Utilization and Element Cycling Functions of Hydrothermarchaeota in Hydrothermal Sediment.</title>
        <authorList>
            <person name="Zhou Z."/>
            <person name="Liu Y."/>
            <person name="Xu W."/>
            <person name="Pan J."/>
            <person name="Luo Z.H."/>
            <person name="Li M."/>
        </authorList>
    </citation>
    <scope>NUCLEOTIDE SEQUENCE [LARGE SCALE GENOMIC DNA]</scope>
    <source>
        <strain evidence="14">SpSt-876</strain>
    </source>
</reference>
<dbReference type="GO" id="GO:0008168">
    <property type="term" value="F:methyltransferase activity"/>
    <property type="evidence" value="ECO:0007669"/>
    <property type="project" value="UniProtKB-KW"/>
</dbReference>
<dbReference type="GO" id="GO:0004372">
    <property type="term" value="F:glycine hydroxymethyltransferase activity"/>
    <property type="evidence" value="ECO:0007669"/>
    <property type="project" value="UniProtKB-UniRule"/>
</dbReference>
<comment type="caution">
    <text evidence="14">The sequence shown here is derived from an EMBL/GenBank/DDBJ whole genome shotgun (WGS) entry which is preliminary data.</text>
</comment>
<evidence type="ECO:0000256" key="12">
    <source>
        <dbReference type="PIRSR" id="PIRSR000412-50"/>
    </source>
</evidence>
<dbReference type="PIRSF" id="PIRSF000412">
    <property type="entry name" value="SHMT"/>
    <property type="match status" value="1"/>
</dbReference>
<dbReference type="InterPro" id="IPR039429">
    <property type="entry name" value="SHMT-like_dom"/>
</dbReference>
<evidence type="ECO:0000313" key="14">
    <source>
        <dbReference type="EMBL" id="HHS51581.1"/>
    </source>
</evidence>
<gene>
    <name evidence="11" type="primary">glyA</name>
    <name evidence="14" type="ORF">ENW73_01770</name>
</gene>
<comment type="caution">
    <text evidence="11">Lacks conserved residue(s) required for the propagation of feature annotation.</text>
</comment>
<organism evidence="14">
    <name type="scientific">candidate division WOR-3 bacterium</name>
    <dbReference type="NCBI Taxonomy" id="2052148"/>
    <lineage>
        <taxon>Bacteria</taxon>
        <taxon>Bacteria division WOR-3</taxon>
    </lineage>
</organism>
<dbReference type="EMBL" id="DTLI01000041">
    <property type="protein sequence ID" value="HHS51581.1"/>
    <property type="molecule type" value="Genomic_DNA"/>
</dbReference>
<dbReference type="InterPro" id="IPR015424">
    <property type="entry name" value="PyrdxlP-dep_Trfase"/>
</dbReference>
<dbReference type="EC" id="2.1.2.1" evidence="11"/>
<dbReference type="GO" id="GO:0030170">
    <property type="term" value="F:pyridoxal phosphate binding"/>
    <property type="evidence" value="ECO:0007669"/>
    <property type="project" value="UniProtKB-UniRule"/>
</dbReference>
<feature type="binding site" evidence="11">
    <location>
        <position position="132"/>
    </location>
    <ligand>
        <name>(6S)-5,6,7,8-tetrahydrofolate</name>
        <dbReference type="ChEBI" id="CHEBI:57453"/>
    </ligand>
</feature>
<comment type="cofactor">
    <cofactor evidence="2 11 12">
        <name>pyridoxal 5'-phosphate</name>
        <dbReference type="ChEBI" id="CHEBI:597326"/>
    </cofactor>
</comment>
<dbReference type="Pfam" id="PF00464">
    <property type="entry name" value="SHMT"/>
    <property type="match status" value="1"/>
</dbReference>
<dbReference type="Gene3D" id="3.90.1150.10">
    <property type="entry name" value="Aspartate Aminotransferase, domain 1"/>
    <property type="match status" value="1"/>
</dbReference>
<evidence type="ECO:0000256" key="8">
    <source>
        <dbReference type="ARBA" id="ARBA00022605"/>
    </source>
</evidence>
<comment type="pathway">
    <text evidence="11">Amino-acid biosynthesis; glycine biosynthesis; glycine from L-serine: step 1/1.</text>
</comment>
<dbReference type="Gene3D" id="3.40.640.10">
    <property type="entry name" value="Type I PLP-dependent aspartate aminotransferase-like (Major domain)"/>
    <property type="match status" value="1"/>
</dbReference>
<comment type="pathway">
    <text evidence="11">One-carbon metabolism; tetrahydrofolate interconversion.</text>
</comment>
<feature type="site" description="Plays an important role in substrate specificity" evidence="11">
    <location>
        <position position="240"/>
    </location>
</feature>
<dbReference type="SUPFAM" id="SSF53383">
    <property type="entry name" value="PLP-dependent transferases"/>
    <property type="match status" value="1"/>
</dbReference>
<evidence type="ECO:0000256" key="11">
    <source>
        <dbReference type="HAMAP-Rule" id="MF_00051"/>
    </source>
</evidence>
<feature type="domain" description="Serine hydroxymethyltransferase-like" evidence="13">
    <location>
        <begin position="7"/>
        <end position="395"/>
    </location>
</feature>
<evidence type="ECO:0000256" key="6">
    <source>
        <dbReference type="ARBA" id="ARBA00022490"/>
    </source>
</evidence>
<dbReference type="InterPro" id="IPR015422">
    <property type="entry name" value="PyrdxlP-dep_Trfase_small"/>
</dbReference>
<feature type="modified residue" description="N6-(pyridoxal phosphate)lysine" evidence="11 12">
    <location>
        <position position="241"/>
    </location>
</feature>
<dbReference type="InterPro" id="IPR019798">
    <property type="entry name" value="Ser_HO-MeTrfase_PLP_BS"/>
</dbReference>
<keyword evidence="6 11" id="KW-0963">Cytoplasm</keyword>
<accession>A0A7C6EBW4</accession>
<dbReference type="InterPro" id="IPR001085">
    <property type="entry name" value="Ser_HO-MeTrfase"/>
</dbReference>
<name>A0A7C6EBW4_UNCW3</name>
<evidence type="ECO:0000256" key="7">
    <source>
        <dbReference type="ARBA" id="ARBA00022563"/>
    </source>
</evidence>
<dbReference type="PANTHER" id="PTHR11680:SF35">
    <property type="entry name" value="SERINE HYDROXYMETHYLTRANSFERASE 1"/>
    <property type="match status" value="1"/>
</dbReference>
<keyword evidence="7 11" id="KW-0554">One-carbon metabolism</keyword>
<dbReference type="UniPathway" id="UPA00193"/>
<dbReference type="InterPro" id="IPR049943">
    <property type="entry name" value="Ser_HO-MeTrfase-like"/>
</dbReference>
<dbReference type="GO" id="GO:0035999">
    <property type="term" value="P:tetrahydrofolate interconversion"/>
    <property type="evidence" value="ECO:0007669"/>
    <property type="project" value="UniProtKB-UniRule"/>
</dbReference>
<comment type="subcellular location">
    <subcellularLocation>
        <location evidence="3 11">Cytoplasm</location>
    </subcellularLocation>
</comment>
<proteinExistence type="inferred from homology"/>
<evidence type="ECO:0000256" key="10">
    <source>
        <dbReference type="ARBA" id="ARBA00022898"/>
    </source>
</evidence>
<dbReference type="AlphaFoldDB" id="A0A7C6EBW4"/>
<dbReference type="UniPathway" id="UPA00288">
    <property type="reaction ID" value="UER01023"/>
</dbReference>
<evidence type="ECO:0000259" key="13">
    <source>
        <dbReference type="Pfam" id="PF00464"/>
    </source>
</evidence>
<dbReference type="PANTHER" id="PTHR11680">
    <property type="entry name" value="SERINE HYDROXYMETHYLTRANSFERASE"/>
    <property type="match status" value="1"/>
</dbReference>
<comment type="function">
    <text evidence="11">Catalyzes the reversible interconversion of serine and glycine with tetrahydrofolate (THF) serving as the one-carbon carrier. This reaction serves as the major source of one-carbon groups required for the biosynthesis of purines, thymidylate, methionine, and other important biomolecules. Also exhibits THF-independent aldolase activity toward beta-hydroxyamino acids, producing glycine and aldehydes, via a retro-aldol mechanism.</text>
</comment>
<dbReference type="NCBIfam" id="NF000586">
    <property type="entry name" value="PRK00011.1"/>
    <property type="match status" value="1"/>
</dbReference>
<comment type="catalytic activity">
    <reaction evidence="1 11">
        <text>(6R)-5,10-methylene-5,6,7,8-tetrahydrofolate + glycine + H2O = (6S)-5,6,7,8-tetrahydrofolate + L-serine</text>
        <dbReference type="Rhea" id="RHEA:15481"/>
        <dbReference type="ChEBI" id="CHEBI:15377"/>
        <dbReference type="ChEBI" id="CHEBI:15636"/>
        <dbReference type="ChEBI" id="CHEBI:33384"/>
        <dbReference type="ChEBI" id="CHEBI:57305"/>
        <dbReference type="ChEBI" id="CHEBI:57453"/>
        <dbReference type="EC" id="2.1.2.1"/>
    </reaction>
</comment>
<feature type="binding site" evidence="11">
    <location>
        <begin position="136"/>
        <end position="138"/>
    </location>
    <ligand>
        <name>(6S)-5,6,7,8-tetrahydrofolate</name>
        <dbReference type="ChEBI" id="CHEBI:57453"/>
    </ligand>
</feature>